<evidence type="ECO:0000313" key="2">
    <source>
        <dbReference type="Proteomes" id="UP001145114"/>
    </source>
</evidence>
<sequence>MGASSIHSRVSDYQEEMPAKEPYFVVKPKIHESIKFDRFIAFHAIFLVLAGILQSLQGSVNGALATTLGGGFSAWFSFCVGIVILVPYFLIESRCGRTINFHQMFKQAPWWSYIGGICGAIFVLLITLIIPYRGSSISNGVPIVVQLVSSVIYDHFGWFGLEVRRISLLRLFGAMLMIAGILMISLK</sequence>
<organism evidence="1 2">
    <name type="scientific">Spiromyces aspiralis</name>
    <dbReference type="NCBI Taxonomy" id="68401"/>
    <lineage>
        <taxon>Eukaryota</taxon>
        <taxon>Fungi</taxon>
        <taxon>Fungi incertae sedis</taxon>
        <taxon>Zoopagomycota</taxon>
        <taxon>Kickxellomycotina</taxon>
        <taxon>Kickxellomycetes</taxon>
        <taxon>Kickxellales</taxon>
        <taxon>Kickxellaceae</taxon>
        <taxon>Spiromyces</taxon>
    </lineage>
</organism>
<gene>
    <name evidence="1" type="ORF">EV182_004576</name>
</gene>
<accession>A0ACC1HR16</accession>
<comment type="caution">
    <text evidence="1">The sequence shown here is derived from an EMBL/GenBank/DDBJ whole genome shotgun (WGS) entry which is preliminary data.</text>
</comment>
<evidence type="ECO:0000313" key="1">
    <source>
        <dbReference type="EMBL" id="KAJ1678198.1"/>
    </source>
</evidence>
<dbReference type="EMBL" id="JAMZIH010001436">
    <property type="protein sequence ID" value="KAJ1678198.1"/>
    <property type="molecule type" value="Genomic_DNA"/>
</dbReference>
<keyword evidence="2" id="KW-1185">Reference proteome</keyword>
<protein>
    <submittedName>
        <fullName evidence="1">Uncharacterized protein</fullName>
    </submittedName>
</protein>
<dbReference type="Proteomes" id="UP001145114">
    <property type="component" value="Unassembled WGS sequence"/>
</dbReference>
<reference evidence="1" key="1">
    <citation type="submission" date="2022-06" db="EMBL/GenBank/DDBJ databases">
        <title>Phylogenomic reconstructions and comparative analyses of Kickxellomycotina fungi.</title>
        <authorList>
            <person name="Reynolds N.K."/>
            <person name="Stajich J.E."/>
            <person name="Barry K."/>
            <person name="Grigoriev I.V."/>
            <person name="Crous P."/>
            <person name="Smith M.E."/>
        </authorList>
    </citation>
    <scope>NUCLEOTIDE SEQUENCE</scope>
    <source>
        <strain evidence="1">RSA 2271</strain>
    </source>
</reference>
<proteinExistence type="predicted"/>
<name>A0ACC1HR16_9FUNG</name>